<evidence type="ECO:0000313" key="1">
    <source>
        <dbReference type="EMBL" id="KAJ6969927.1"/>
    </source>
</evidence>
<protein>
    <submittedName>
        <fullName evidence="1">Uncharacterized protein</fullName>
    </submittedName>
</protein>
<dbReference type="Proteomes" id="UP001164929">
    <property type="component" value="Chromosome 15"/>
</dbReference>
<proteinExistence type="predicted"/>
<keyword evidence="2" id="KW-1185">Reference proteome</keyword>
<name>A0AAD6LMN3_9ROSI</name>
<dbReference type="EMBL" id="JAQIZT010000015">
    <property type="protein sequence ID" value="KAJ6969927.1"/>
    <property type="molecule type" value="Genomic_DNA"/>
</dbReference>
<gene>
    <name evidence="1" type="ORF">NC653_034478</name>
</gene>
<reference evidence="1" key="1">
    <citation type="journal article" date="2023" name="Mol. Ecol. Resour.">
        <title>Chromosome-level genome assembly of a triploid poplar Populus alba 'Berolinensis'.</title>
        <authorList>
            <person name="Chen S."/>
            <person name="Yu Y."/>
            <person name="Wang X."/>
            <person name="Wang S."/>
            <person name="Zhang T."/>
            <person name="Zhou Y."/>
            <person name="He R."/>
            <person name="Meng N."/>
            <person name="Wang Y."/>
            <person name="Liu W."/>
            <person name="Liu Z."/>
            <person name="Liu J."/>
            <person name="Guo Q."/>
            <person name="Huang H."/>
            <person name="Sederoff R.R."/>
            <person name="Wang G."/>
            <person name="Qu G."/>
            <person name="Chen S."/>
        </authorList>
    </citation>
    <scope>NUCLEOTIDE SEQUENCE</scope>
    <source>
        <strain evidence="1">SC-2020</strain>
    </source>
</reference>
<accession>A0AAD6LMN3</accession>
<evidence type="ECO:0000313" key="2">
    <source>
        <dbReference type="Proteomes" id="UP001164929"/>
    </source>
</evidence>
<organism evidence="1 2">
    <name type="scientific">Populus alba x Populus x berolinensis</name>
    <dbReference type="NCBI Taxonomy" id="444605"/>
    <lineage>
        <taxon>Eukaryota</taxon>
        <taxon>Viridiplantae</taxon>
        <taxon>Streptophyta</taxon>
        <taxon>Embryophyta</taxon>
        <taxon>Tracheophyta</taxon>
        <taxon>Spermatophyta</taxon>
        <taxon>Magnoliopsida</taxon>
        <taxon>eudicotyledons</taxon>
        <taxon>Gunneridae</taxon>
        <taxon>Pentapetalae</taxon>
        <taxon>rosids</taxon>
        <taxon>fabids</taxon>
        <taxon>Malpighiales</taxon>
        <taxon>Salicaceae</taxon>
        <taxon>Saliceae</taxon>
        <taxon>Populus</taxon>
    </lineage>
</organism>
<sequence>MTGDERAPLLLLAPGVEKKTKLLLAMGKRLARETTGTSCWCREETGHTTGLLLRLVPASSERLLDRGGEFGGDGEKPKRKKDRMRLWFSCCSGDRGKICFGFENGDGKGSVRLKVEKWWGGPAGLGAEVRGFFGRLRGRRKQREKAGIGEKGVLVLCSGICEEERINGCLLLAGRGGWEAGPATSFSFLSFSSKLGG</sequence>
<comment type="caution">
    <text evidence="1">The sequence shown here is derived from an EMBL/GenBank/DDBJ whole genome shotgun (WGS) entry which is preliminary data.</text>
</comment>
<dbReference type="AlphaFoldDB" id="A0AAD6LMN3"/>